<dbReference type="AlphaFoldDB" id="A0AAW0N290"/>
<dbReference type="PANTHER" id="PTHR15730">
    <property type="entry name" value="EXPERIMENTAL AUTOIMMUNE PROSTATITIS ANTIGEN 2-RELATED"/>
    <property type="match status" value="1"/>
</dbReference>
<dbReference type="InterPro" id="IPR029062">
    <property type="entry name" value="Class_I_gatase-like"/>
</dbReference>
<dbReference type="GO" id="GO:0090314">
    <property type="term" value="P:positive regulation of protein targeting to membrane"/>
    <property type="evidence" value="ECO:0007669"/>
    <property type="project" value="TreeGrafter"/>
</dbReference>
<dbReference type="Gene3D" id="1.10.390.30">
    <property type="entry name" value="Peptidase M60, enhancin-like domain 3"/>
    <property type="match status" value="1"/>
</dbReference>
<dbReference type="InterPro" id="IPR042279">
    <property type="entry name" value="Pep_M60_3"/>
</dbReference>
<comment type="caution">
    <text evidence="3">The sequence shown here is derived from an EMBL/GenBank/DDBJ whole genome shotgun (WGS) entry which is preliminary data.</text>
</comment>
<evidence type="ECO:0000313" key="4">
    <source>
        <dbReference type="Proteomes" id="UP001460270"/>
    </source>
</evidence>
<dbReference type="Proteomes" id="UP001460270">
    <property type="component" value="Unassembled WGS sequence"/>
</dbReference>
<dbReference type="FunFam" id="3.40.390.80:FF:000001">
    <property type="entry name" value="TRPM8 channel-associated factor 1"/>
    <property type="match status" value="1"/>
</dbReference>
<dbReference type="SUPFAM" id="SSF52317">
    <property type="entry name" value="Class I glutamine amidotransferase-like"/>
    <property type="match status" value="1"/>
</dbReference>
<dbReference type="PANTHER" id="PTHR15730:SF5">
    <property type="entry name" value="SI:CH211-210B2.2-RELATED"/>
    <property type="match status" value="1"/>
</dbReference>
<evidence type="ECO:0000313" key="3">
    <source>
        <dbReference type="EMBL" id="KAK7882828.1"/>
    </source>
</evidence>
<dbReference type="InterPro" id="IPR051244">
    <property type="entry name" value="TCAF"/>
</dbReference>
<gene>
    <name evidence="3" type="ORF">WMY93_029002</name>
</gene>
<protein>
    <recommendedName>
        <fullName evidence="2">Peptidase M60 domain-containing protein</fullName>
    </recommendedName>
</protein>
<proteinExistence type="inferred from homology"/>
<organism evidence="3 4">
    <name type="scientific">Mugilogobius chulae</name>
    <name type="common">yellowstripe goby</name>
    <dbReference type="NCBI Taxonomy" id="88201"/>
    <lineage>
        <taxon>Eukaryota</taxon>
        <taxon>Metazoa</taxon>
        <taxon>Chordata</taxon>
        <taxon>Craniata</taxon>
        <taxon>Vertebrata</taxon>
        <taxon>Euteleostomi</taxon>
        <taxon>Actinopterygii</taxon>
        <taxon>Neopterygii</taxon>
        <taxon>Teleostei</taxon>
        <taxon>Neoteleostei</taxon>
        <taxon>Acanthomorphata</taxon>
        <taxon>Gobiaria</taxon>
        <taxon>Gobiiformes</taxon>
        <taxon>Gobioidei</taxon>
        <taxon>Gobiidae</taxon>
        <taxon>Gobionellinae</taxon>
        <taxon>Mugilogobius</taxon>
    </lineage>
</organism>
<accession>A0AAW0N290</accession>
<dbReference type="EMBL" id="JBBPFD010000021">
    <property type="protein sequence ID" value="KAK7882828.1"/>
    <property type="molecule type" value="Genomic_DNA"/>
</dbReference>
<dbReference type="Pfam" id="PF17291">
    <property type="entry name" value="M60-like_N"/>
    <property type="match status" value="1"/>
</dbReference>
<evidence type="ECO:0000259" key="2">
    <source>
        <dbReference type="PROSITE" id="PS51723"/>
    </source>
</evidence>
<dbReference type="Pfam" id="PF13402">
    <property type="entry name" value="Peptidase_M60"/>
    <property type="match status" value="1"/>
</dbReference>
<comment type="similarity">
    <text evidence="1">Belongs to the TCAF family.</text>
</comment>
<sequence length="913" mass="101189">MSSSEAKQAYTSIMRGLKELDLTGTAIPCHLILTGDNALPLALNCKGQVHMAASTYGSGRIVVFGHESYMKTLPKLVENTLLWLRGDQSDNTSVGIHKAVEDVAKNLANTSFQPKVMNKFNSDEGVAVYVTDAYSVEGSEDDILEFMKSGGGVLLGGQAWWWATQHPEDSVLLKFGGNKVAGVAGIHFTERHREGECVSVDSQIPYSWKSIKLRKDFKEDLEFLLQGVSEFDISGGTFSEILVHGPLSFPIVTNAEGRAVIAGGYYGKGRVVLVSHEGILGFKSLARFWSNAVHWLDQGRRGVIGVEADNALDNLKETGLNVEKTGFRPDLSVFVRTVYGEDHIKQIQEFVAEGGGLLIGGHSWYWAQTHLGENYLSEFTGNKLLNSMGLTLLSGTLGGCPFKALEPGSAIKDSYHFRRLLYHFAQHVNENKEITPDGEKYLKKLGCDCANVLHLNSCSCSSHLQLVSVLTDILKRTGIPQVSEQSTVSSPKDHLLLNLATEVYKVSPNPEELLGFLIKDNPVLPALFNHRIKLNVNTADGGEWVSTGLYLSPGMKTYMALPAEIINKGWKVQIGCQTDQLSADTLSRAPCVCEIFPVTSEMMQVHNLWGGLVYLIAPPNTQVTGAEVMVQVGVPVPYYKSGETSLSDWLHLRAAPSPWAELEFENIILTVPSDVVRSLDRPDELAALWDRIMKAIADLSSIPHKLKRKERFVCDVQISHGWMHAGYPIMAHTSPAAEIVSVAHATTTGLWGPIHELGHNQQRGCWEFPSHTTEATCNLWSVYVHETVLNIPRGKAHEQMLSEKRIKRAAKYAQNGRNLTEWDMWTALETYMQLQDQFGWEALKLVFAAYHNMSHFPGDNKGKMNLYCQTFSETVGKDLTGFFKAWGWPIEGDTEKKLSNLPAWTDHPMAQYN</sequence>
<dbReference type="InterPro" id="IPR035423">
    <property type="entry name" value="M60-like_N"/>
</dbReference>
<dbReference type="Gene3D" id="3.40.390.80">
    <property type="entry name" value="Peptidase M60, enhancin-like domain 2"/>
    <property type="match status" value="1"/>
</dbReference>
<evidence type="ECO:0000256" key="1">
    <source>
        <dbReference type="ARBA" id="ARBA00009770"/>
    </source>
</evidence>
<name>A0AAW0N290_9GOBI</name>
<dbReference type="InterPro" id="IPR031161">
    <property type="entry name" value="Peptidase_M60_dom"/>
</dbReference>
<dbReference type="SMART" id="SM01276">
    <property type="entry name" value="M60-like"/>
    <property type="match status" value="1"/>
</dbReference>
<dbReference type="PROSITE" id="PS51723">
    <property type="entry name" value="PEPTIDASE_M60"/>
    <property type="match status" value="1"/>
</dbReference>
<feature type="domain" description="Peptidase M60" evidence="2">
    <location>
        <begin position="542"/>
        <end position="839"/>
    </location>
</feature>
<dbReference type="GO" id="GO:0044325">
    <property type="term" value="F:transmembrane transporter binding"/>
    <property type="evidence" value="ECO:0007669"/>
    <property type="project" value="TreeGrafter"/>
</dbReference>
<reference evidence="4" key="1">
    <citation type="submission" date="2024-04" db="EMBL/GenBank/DDBJ databases">
        <title>Salinicola lusitanus LLJ914,a marine bacterium isolated from the Okinawa Trough.</title>
        <authorList>
            <person name="Li J."/>
        </authorList>
    </citation>
    <scope>NUCLEOTIDE SEQUENCE [LARGE SCALE GENOMIC DNA]</scope>
</reference>
<dbReference type="GO" id="GO:0005886">
    <property type="term" value="C:plasma membrane"/>
    <property type="evidence" value="ECO:0007669"/>
    <property type="project" value="TreeGrafter"/>
</dbReference>
<keyword evidence="4" id="KW-1185">Reference proteome</keyword>